<reference evidence="3 4" key="1">
    <citation type="submission" date="2019-02" db="EMBL/GenBank/DDBJ databases">
        <title>Deep-cultivation of Planctomycetes and their phenomic and genomic characterization uncovers novel biology.</title>
        <authorList>
            <person name="Wiegand S."/>
            <person name="Jogler M."/>
            <person name="Boedeker C."/>
            <person name="Pinto D."/>
            <person name="Vollmers J."/>
            <person name="Rivas-Marin E."/>
            <person name="Kohn T."/>
            <person name="Peeters S.H."/>
            <person name="Heuer A."/>
            <person name="Rast P."/>
            <person name="Oberbeckmann S."/>
            <person name="Bunk B."/>
            <person name="Jeske O."/>
            <person name="Meyerdierks A."/>
            <person name="Storesund J.E."/>
            <person name="Kallscheuer N."/>
            <person name="Luecker S."/>
            <person name="Lage O.M."/>
            <person name="Pohl T."/>
            <person name="Merkel B.J."/>
            <person name="Hornburger P."/>
            <person name="Mueller R.-W."/>
            <person name="Bruemmer F."/>
            <person name="Labrenz M."/>
            <person name="Spormann A.M."/>
            <person name="Op den Camp H."/>
            <person name="Overmann J."/>
            <person name="Amann R."/>
            <person name="Jetten M.S.M."/>
            <person name="Mascher T."/>
            <person name="Medema M.H."/>
            <person name="Devos D.P."/>
            <person name="Kaster A.-K."/>
            <person name="Ovreas L."/>
            <person name="Rohde M."/>
            <person name="Galperin M.Y."/>
            <person name="Jogler C."/>
        </authorList>
    </citation>
    <scope>NUCLEOTIDE SEQUENCE [LARGE SCALE GENOMIC DNA]</scope>
    <source>
        <strain evidence="3 4">SV_7m_r</strain>
    </source>
</reference>
<dbReference type="Proteomes" id="UP000315003">
    <property type="component" value="Chromosome"/>
</dbReference>
<dbReference type="InterPro" id="IPR041459">
    <property type="entry name" value="MPTase-PolyVal"/>
</dbReference>
<name>A0A517STI0_9BACT</name>
<feature type="domain" description="Polyvalent protein metallopeptidase" evidence="2">
    <location>
        <begin position="159"/>
        <end position="274"/>
    </location>
</feature>
<dbReference type="OrthoDB" id="9792687at2"/>
<dbReference type="PIRSF" id="PIRSF037112">
    <property type="entry name" value="Antirestriction_ArdC"/>
    <property type="match status" value="1"/>
</dbReference>
<organism evidence="3 4">
    <name type="scientific">Stieleria bergensis</name>
    <dbReference type="NCBI Taxonomy" id="2528025"/>
    <lineage>
        <taxon>Bacteria</taxon>
        <taxon>Pseudomonadati</taxon>
        <taxon>Planctomycetota</taxon>
        <taxon>Planctomycetia</taxon>
        <taxon>Pirellulales</taxon>
        <taxon>Pirellulaceae</taxon>
        <taxon>Stieleria</taxon>
    </lineage>
</organism>
<gene>
    <name evidence="3" type="primary">traC</name>
    <name evidence="3" type="ORF">SV7mr_19360</name>
</gene>
<evidence type="ECO:0000259" key="1">
    <source>
        <dbReference type="Pfam" id="PF08401"/>
    </source>
</evidence>
<dbReference type="EMBL" id="CP036272">
    <property type="protein sequence ID" value="QDT59429.1"/>
    <property type="molecule type" value="Genomic_DNA"/>
</dbReference>
<feature type="domain" description="N-terminal" evidence="1">
    <location>
        <begin position="6"/>
        <end position="129"/>
    </location>
</feature>
<dbReference type="RefSeq" id="WP_145271301.1">
    <property type="nucleotide sequence ID" value="NZ_CP036272.1"/>
</dbReference>
<dbReference type="GO" id="GO:0003697">
    <property type="term" value="F:single-stranded DNA binding"/>
    <property type="evidence" value="ECO:0007669"/>
    <property type="project" value="InterPro"/>
</dbReference>
<keyword evidence="3" id="KW-0808">Transferase</keyword>
<dbReference type="InterPro" id="IPR013610">
    <property type="entry name" value="ArdC_N"/>
</dbReference>
<dbReference type="InterPro" id="IPR017113">
    <property type="entry name" value="Antirestriction_ArdC"/>
</dbReference>
<proteinExistence type="predicted"/>
<evidence type="ECO:0000259" key="2">
    <source>
        <dbReference type="Pfam" id="PF18818"/>
    </source>
</evidence>
<dbReference type="GO" id="GO:0016779">
    <property type="term" value="F:nucleotidyltransferase activity"/>
    <property type="evidence" value="ECO:0007669"/>
    <property type="project" value="UniProtKB-KW"/>
</dbReference>
<dbReference type="Pfam" id="PF18818">
    <property type="entry name" value="MPTase-PolyVal"/>
    <property type="match status" value="1"/>
</dbReference>
<dbReference type="EC" id="2.7.7.-" evidence="3"/>
<evidence type="ECO:0000313" key="3">
    <source>
        <dbReference type="EMBL" id="QDT59429.1"/>
    </source>
</evidence>
<accession>A0A517STI0</accession>
<dbReference type="AlphaFoldDB" id="A0A517STI0"/>
<protein>
    <submittedName>
        <fullName evidence="3">DNA primase TraC</fullName>
        <ecNumber evidence="3">2.7.7.-</ecNumber>
    </submittedName>
</protein>
<sequence>MPTQTEIRQDITNRIVAALEQDLLPWRKPWSTSPNVGRAANFTSGNNYSGVNPLLLELHRMKFNFQSRWWGTYRQWEAKGCMVKRRPDGVKSGEWGCRIVFAKPVTKKKEKDGKQLEDKFFMLRNFTVFSADQVEGEFAESLKVQDEEPTGTVPDFAPADELIEGTGADIRHGGESAFYRPSDDYIQMPNKHRFDPIGSYYESLFHELAHWSESRLGWTASYAMNELVAEMSASFISTELGVPQGESFENHAAYIKSWLKAMNDDPSFIFKASTQASKVADYLLAFCDTAVVASV</sequence>
<keyword evidence="3" id="KW-0548">Nucleotidyltransferase</keyword>
<keyword evidence="4" id="KW-1185">Reference proteome</keyword>
<dbReference type="Pfam" id="PF08401">
    <property type="entry name" value="ArdcN"/>
    <property type="match status" value="1"/>
</dbReference>
<evidence type="ECO:0000313" key="4">
    <source>
        <dbReference type="Proteomes" id="UP000315003"/>
    </source>
</evidence>